<dbReference type="PANTHER" id="PTHR46470">
    <property type="entry name" value="N-ACYLNEURAMINATE-9-PHOSPHATASE"/>
    <property type="match status" value="1"/>
</dbReference>
<keyword evidence="2" id="KW-0479">Metal-binding</keyword>
<dbReference type="NCBIfam" id="TIGR01509">
    <property type="entry name" value="HAD-SF-IA-v3"/>
    <property type="match status" value="1"/>
</dbReference>
<dbReference type="OrthoDB" id="9809962at2"/>
<keyword evidence="3" id="KW-0378">Hydrolase</keyword>
<dbReference type="AlphaFoldDB" id="A0A366XNU2"/>
<dbReference type="PRINTS" id="PR00413">
    <property type="entry name" value="HADHALOGNASE"/>
</dbReference>
<dbReference type="NCBIfam" id="TIGR01549">
    <property type="entry name" value="HAD-SF-IA-v1"/>
    <property type="match status" value="1"/>
</dbReference>
<evidence type="ECO:0000256" key="4">
    <source>
        <dbReference type="ARBA" id="ARBA00022842"/>
    </source>
</evidence>
<dbReference type="RefSeq" id="WP_113808257.1">
    <property type="nucleotide sequence ID" value="NZ_QOCW01000034.1"/>
</dbReference>
<dbReference type="Pfam" id="PF13419">
    <property type="entry name" value="HAD_2"/>
    <property type="match status" value="1"/>
</dbReference>
<proteinExistence type="predicted"/>
<evidence type="ECO:0000256" key="3">
    <source>
        <dbReference type="ARBA" id="ARBA00022801"/>
    </source>
</evidence>
<dbReference type="SFLD" id="SFLDG01135">
    <property type="entry name" value="C1.5.6:_HAD__Beta-PGM__Phospha"/>
    <property type="match status" value="1"/>
</dbReference>
<dbReference type="GO" id="GO:0046872">
    <property type="term" value="F:metal ion binding"/>
    <property type="evidence" value="ECO:0007669"/>
    <property type="project" value="UniProtKB-KW"/>
</dbReference>
<dbReference type="PROSITE" id="PS01228">
    <property type="entry name" value="COF_1"/>
    <property type="match status" value="1"/>
</dbReference>
<keyword evidence="4" id="KW-0460">Magnesium</keyword>
<keyword evidence="6" id="KW-1185">Reference proteome</keyword>
<dbReference type="InterPro" id="IPR051400">
    <property type="entry name" value="HAD-like_hydrolase"/>
</dbReference>
<dbReference type="Proteomes" id="UP000253314">
    <property type="component" value="Unassembled WGS sequence"/>
</dbReference>
<evidence type="ECO:0000313" key="6">
    <source>
        <dbReference type="Proteomes" id="UP000253314"/>
    </source>
</evidence>
<sequence length="227" mass="26698">MIKAVVFDLDGTLLNRDKSVKMFIEKQYERLNKWISHVPKDKYITRFIELDNRGYVWKDKVYQQLVDEFDITGFTWEELLQDYISQFRDSCVPFPNLISMLEELRNNNLVLGMITNGKGQFQMDNIKALGIEKYFETILISEWEGMKKPEPQIFKKALEKLNVLPTESIFVGDHPEKDVKAAQSIGMKGVWKKDYQWDDVKADFIVDDLEEIPLIISKLSNRNIKSY</sequence>
<evidence type="ECO:0000313" key="5">
    <source>
        <dbReference type="EMBL" id="RBW67577.1"/>
    </source>
</evidence>
<evidence type="ECO:0000256" key="2">
    <source>
        <dbReference type="ARBA" id="ARBA00022723"/>
    </source>
</evidence>
<evidence type="ECO:0000256" key="1">
    <source>
        <dbReference type="ARBA" id="ARBA00001946"/>
    </source>
</evidence>
<gene>
    <name evidence="5" type="ORF">DS031_21545</name>
</gene>
<reference evidence="5 6" key="1">
    <citation type="submission" date="2018-07" db="EMBL/GenBank/DDBJ databases">
        <title>Lottiidibacillus patelloidae gen. nov., sp. nov., isolated from the intestinal tract of a marine limpet and the reclassification of B. taeanensis BH030017T, B. algicola KMM 3737T and B. hwajinpoensis SW-72T as genus Lottiidibacillus.</title>
        <authorList>
            <person name="Liu R."/>
            <person name="Huang Z."/>
        </authorList>
    </citation>
    <scope>NUCLEOTIDE SEQUENCE [LARGE SCALE GENOMIC DNA]</scope>
    <source>
        <strain evidence="5 6">BH030017</strain>
    </source>
</reference>
<organism evidence="5 6">
    <name type="scientific">Bacillus taeanensis</name>
    <dbReference type="NCBI Taxonomy" id="273032"/>
    <lineage>
        <taxon>Bacteria</taxon>
        <taxon>Bacillati</taxon>
        <taxon>Bacillota</taxon>
        <taxon>Bacilli</taxon>
        <taxon>Bacillales</taxon>
        <taxon>Bacillaceae</taxon>
        <taxon>Bacillus</taxon>
    </lineage>
</organism>
<dbReference type="Gene3D" id="3.40.50.1000">
    <property type="entry name" value="HAD superfamily/HAD-like"/>
    <property type="match status" value="1"/>
</dbReference>
<dbReference type="Gene3D" id="1.10.150.520">
    <property type="match status" value="1"/>
</dbReference>
<dbReference type="GO" id="GO:0016791">
    <property type="term" value="F:phosphatase activity"/>
    <property type="evidence" value="ECO:0007669"/>
    <property type="project" value="TreeGrafter"/>
</dbReference>
<dbReference type="InterPro" id="IPR036412">
    <property type="entry name" value="HAD-like_sf"/>
</dbReference>
<dbReference type="SUPFAM" id="SSF56784">
    <property type="entry name" value="HAD-like"/>
    <property type="match status" value="1"/>
</dbReference>
<accession>A0A366XNU2</accession>
<comment type="caution">
    <text evidence="5">The sequence shown here is derived from an EMBL/GenBank/DDBJ whole genome shotgun (WGS) entry which is preliminary data.</text>
</comment>
<dbReference type="InterPro" id="IPR006439">
    <property type="entry name" value="HAD-SF_hydro_IA"/>
</dbReference>
<protein>
    <submittedName>
        <fullName evidence="5">L-2-haloalkanoic acid dehalogenase</fullName>
    </submittedName>
</protein>
<dbReference type="PANTHER" id="PTHR46470:SF2">
    <property type="entry name" value="GLYCERALDEHYDE 3-PHOSPHATE PHOSPHATASE"/>
    <property type="match status" value="1"/>
</dbReference>
<dbReference type="InterPro" id="IPR041492">
    <property type="entry name" value="HAD_2"/>
</dbReference>
<dbReference type="SFLD" id="SFLDG01129">
    <property type="entry name" value="C1.5:_HAD__Beta-PGM__Phosphata"/>
    <property type="match status" value="1"/>
</dbReference>
<dbReference type="SFLD" id="SFLDS00003">
    <property type="entry name" value="Haloacid_Dehalogenase"/>
    <property type="match status" value="1"/>
</dbReference>
<comment type="cofactor">
    <cofactor evidence="1">
        <name>Mg(2+)</name>
        <dbReference type="ChEBI" id="CHEBI:18420"/>
    </cofactor>
</comment>
<dbReference type="EMBL" id="QOCW01000034">
    <property type="protein sequence ID" value="RBW67577.1"/>
    <property type="molecule type" value="Genomic_DNA"/>
</dbReference>
<dbReference type="InterPro" id="IPR023214">
    <property type="entry name" value="HAD_sf"/>
</dbReference>
<name>A0A366XNU2_9BACI</name>
<dbReference type="GO" id="GO:0044281">
    <property type="term" value="P:small molecule metabolic process"/>
    <property type="evidence" value="ECO:0007669"/>
    <property type="project" value="UniProtKB-ARBA"/>
</dbReference>